<name>A0AAV6U4S2_9ARAC</name>
<evidence type="ECO:0000256" key="1">
    <source>
        <dbReference type="SAM" id="SignalP"/>
    </source>
</evidence>
<dbReference type="Proteomes" id="UP000827092">
    <property type="component" value="Unassembled WGS sequence"/>
</dbReference>
<proteinExistence type="predicted"/>
<sequence length="217" mass="23962">MEFWQTLVLFPALFAVNFAFCGPDEMNCCLTEFLRLVGPAGITLSEQSLNDTCKVGDDSITCLQDFSDQCVASGNDKMHQAVNNTTDFINTICSPGNFSEGVKEHEGCLLKASTSLQACYNKTVLPDEPITDDNSKWKVECCGYQNLHICAMEVVKEECGDQALHLVHDLVQNINGAAFEAACEEVYKECSSSVRTLASSFCTLVFAYMVYSFSRFL</sequence>
<evidence type="ECO:0000313" key="2">
    <source>
        <dbReference type="EMBL" id="KAG8179114.1"/>
    </source>
</evidence>
<reference evidence="2 3" key="1">
    <citation type="journal article" date="2022" name="Nat. Ecol. Evol.">
        <title>A masculinizing supergene underlies an exaggerated male reproductive morph in a spider.</title>
        <authorList>
            <person name="Hendrickx F."/>
            <person name="De Corte Z."/>
            <person name="Sonet G."/>
            <person name="Van Belleghem S.M."/>
            <person name="Kostlbacher S."/>
            <person name="Vangestel C."/>
        </authorList>
    </citation>
    <scope>NUCLEOTIDE SEQUENCE [LARGE SCALE GENOMIC DNA]</scope>
    <source>
        <strain evidence="2">W744_W776</strain>
    </source>
</reference>
<gene>
    <name evidence="2" type="ORF">JTE90_000148</name>
</gene>
<protein>
    <submittedName>
        <fullName evidence="2">Uncharacterized protein</fullName>
    </submittedName>
</protein>
<dbReference type="PANTHER" id="PTHR33964">
    <property type="entry name" value="RE45066P-RELATED"/>
    <property type="match status" value="1"/>
</dbReference>
<comment type="caution">
    <text evidence="2">The sequence shown here is derived from an EMBL/GenBank/DDBJ whole genome shotgun (WGS) entry which is preliminary data.</text>
</comment>
<feature type="signal peptide" evidence="1">
    <location>
        <begin position="1"/>
        <end position="19"/>
    </location>
</feature>
<dbReference type="AlphaFoldDB" id="A0AAV6U4S2"/>
<organism evidence="2 3">
    <name type="scientific">Oedothorax gibbosus</name>
    <dbReference type="NCBI Taxonomy" id="931172"/>
    <lineage>
        <taxon>Eukaryota</taxon>
        <taxon>Metazoa</taxon>
        <taxon>Ecdysozoa</taxon>
        <taxon>Arthropoda</taxon>
        <taxon>Chelicerata</taxon>
        <taxon>Arachnida</taxon>
        <taxon>Araneae</taxon>
        <taxon>Araneomorphae</taxon>
        <taxon>Entelegynae</taxon>
        <taxon>Araneoidea</taxon>
        <taxon>Linyphiidae</taxon>
        <taxon>Erigoninae</taxon>
        <taxon>Oedothorax</taxon>
    </lineage>
</organism>
<keyword evidence="1" id="KW-0732">Signal</keyword>
<accession>A0AAV6U4S2</accession>
<dbReference type="PANTHER" id="PTHR33964:SF1">
    <property type="entry name" value="RE45066P"/>
    <property type="match status" value="1"/>
</dbReference>
<evidence type="ECO:0000313" key="3">
    <source>
        <dbReference type="Proteomes" id="UP000827092"/>
    </source>
</evidence>
<dbReference type="EMBL" id="JAFNEN010000648">
    <property type="protein sequence ID" value="KAG8179114.1"/>
    <property type="molecule type" value="Genomic_DNA"/>
</dbReference>
<feature type="chain" id="PRO_5043349974" evidence="1">
    <location>
        <begin position="20"/>
        <end position="217"/>
    </location>
</feature>
<keyword evidence="3" id="KW-1185">Reference proteome</keyword>